<feature type="domain" description="F-box" evidence="11">
    <location>
        <begin position="1263"/>
        <end position="1310"/>
    </location>
</feature>
<dbReference type="OrthoDB" id="522664at2759"/>
<dbReference type="GO" id="GO:0004553">
    <property type="term" value="F:hydrolase activity, hydrolyzing O-glycosyl compounds"/>
    <property type="evidence" value="ECO:0007669"/>
    <property type="project" value="InterPro"/>
</dbReference>
<comment type="caution">
    <text evidence="13">The sequence shown here is derived from an EMBL/GenBank/DDBJ whole genome shotgun (WGS) entry which is preliminary data.</text>
</comment>
<dbReference type="Gene3D" id="3.50.4.10">
    <property type="entry name" value="Hepatocyte Growth Factor"/>
    <property type="match status" value="1"/>
</dbReference>
<gene>
    <name evidence="13" type="ORF">C2E20_1497</name>
</gene>
<dbReference type="Proteomes" id="UP000239649">
    <property type="component" value="Unassembled WGS sequence"/>
</dbReference>
<organism evidence="13 14">
    <name type="scientific">Micractinium conductrix</name>
    <dbReference type="NCBI Taxonomy" id="554055"/>
    <lineage>
        <taxon>Eukaryota</taxon>
        <taxon>Viridiplantae</taxon>
        <taxon>Chlorophyta</taxon>
        <taxon>core chlorophytes</taxon>
        <taxon>Trebouxiophyceae</taxon>
        <taxon>Chlorellales</taxon>
        <taxon>Chlorellaceae</taxon>
        <taxon>Chlorella clade</taxon>
        <taxon>Micractinium</taxon>
    </lineage>
</organism>
<evidence type="ECO:0000256" key="2">
    <source>
        <dbReference type="ARBA" id="ARBA00004606"/>
    </source>
</evidence>
<dbReference type="SMART" id="SM00256">
    <property type="entry name" value="FBOX"/>
    <property type="match status" value="2"/>
</dbReference>
<accession>A0A2P6VNF9</accession>
<evidence type="ECO:0000259" key="12">
    <source>
        <dbReference type="PROSITE" id="PS51762"/>
    </source>
</evidence>
<dbReference type="Gene3D" id="3.80.10.10">
    <property type="entry name" value="Ribonuclease Inhibitor"/>
    <property type="match status" value="3"/>
</dbReference>
<proteinExistence type="inferred from homology"/>
<dbReference type="Pfam" id="PF00646">
    <property type="entry name" value="F-box"/>
    <property type="match status" value="2"/>
</dbReference>
<dbReference type="InterPro" id="IPR000757">
    <property type="entry name" value="Beta-glucanase-like"/>
</dbReference>
<dbReference type="InterPro" id="IPR032675">
    <property type="entry name" value="LRR_dom_sf"/>
</dbReference>
<feature type="domain" description="F-box" evidence="11">
    <location>
        <begin position="1036"/>
        <end position="1083"/>
    </location>
</feature>
<evidence type="ECO:0000256" key="8">
    <source>
        <dbReference type="ARBA" id="ARBA00023180"/>
    </source>
</evidence>
<evidence type="ECO:0000256" key="3">
    <source>
        <dbReference type="ARBA" id="ARBA00010962"/>
    </source>
</evidence>
<dbReference type="GO" id="GO:0005930">
    <property type="term" value="C:axoneme"/>
    <property type="evidence" value="ECO:0007669"/>
    <property type="project" value="UniProtKB-SubCell"/>
</dbReference>
<dbReference type="Gene3D" id="3.50.50.60">
    <property type="entry name" value="FAD/NAD(P)-binding domain"/>
    <property type="match status" value="2"/>
</dbReference>
<evidence type="ECO:0000313" key="13">
    <source>
        <dbReference type="EMBL" id="PSC75641.1"/>
    </source>
</evidence>
<evidence type="ECO:0000256" key="5">
    <source>
        <dbReference type="ARBA" id="ARBA00022968"/>
    </source>
</evidence>
<feature type="domain" description="GH16" evidence="12">
    <location>
        <begin position="49"/>
        <end position="505"/>
    </location>
</feature>
<reference evidence="13 14" key="1">
    <citation type="journal article" date="2018" name="Plant J.">
        <title>Genome sequences of Chlorella sorokiniana UTEX 1602 and Micractinium conductrix SAG 241.80: implications to maltose excretion by a green alga.</title>
        <authorList>
            <person name="Arriola M.B."/>
            <person name="Velmurugan N."/>
            <person name="Zhang Y."/>
            <person name="Plunkett M.H."/>
            <person name="Hondzo H."/>
            <person name="Barney B.M."/>
        </authorList>
    </citation>
    <scope>NUCLEOTIDE SEQUENCE [LARGE SCALE GENOMIC DNA]</scope>
    <source>
        <strain evidence="13 14">SAG 241.80</strain>
    </source>
</reference>
<dbReference type="EMBL" id="LHPF02000002">
    <property type="protein sequence ID" value="PSC75641.1"/>
    <property type="molecule type" value="Genomic_DNA"/>
</dbReference>
<dbReference type="STRING" id="554055.A0A2P6VNF9"/>
<dbReference type="InterPro" id="IPR013320">
    <property type="entry name" value="ConA-like_dom_sf"/>
</dbReference>
<keyword evidence="10" id="KW-0732">Signal</keyword>
<keyword evidence="14" id="KW-1185">Reference proteome</keyword>
<keyword evidence="5" id="KW-0735">Signal-anchor</keyword>
<dbReference type="PROSITE" id="PS51762">
    <property type="entry name" value="GH16_2"/>
    <property type="match status" value="1"/>
</dbReference>
<dbReference type="SUPFAM" id="SSF49899">
    <property type="entry name" value="Concanavalin A-like lectins/glucanases"/>
    <property type="match status" value="1"/>
</dbReference>
<feature type="chain" id="PRO_5015142019" evidence="10">
    <location>
        <begin position="34"/>
        <end position="2161"/>
    </location>
</feature>
<dbReference type="CDD" id="cd09917">
    <property type="entry name" value="F-box_SF"/>
    <property type="match status" value="1"/>
</dbReference>
<dbReference type="GO" id="GO:0016853">
    <property type="term" value="F:isomerase activity"/>
    <property type="evidence" value="ECO:0007669"/>
    <property type="project" value="UniProtKB-KW"/>
</dbReference>
<evidence type="ECO:0000256" key="1">
    <source>
        <dbReference type="ARBA" id="ARBA00004430"/>
    </source>
</evidence>
<dbReference type="Gene3D" id="2.60.120.200">
    <property type="match status" value="2"/>
</dbReference>
<evidence type="ECO:0000259" key="11">
    <source>
        <dbReference type="PROSITE" id="PS50181"/>
    </source>
</evidence>
<dbReference type="SUPFAM" id="SSF52058">
    <property type="entry name" value="L domain-like"/>
    <property type="match status" value="1"/>
</dbReference>
<dbReference type="Pfam" id="PF03935">
    <property type="entry name" value="SKN1_KRE6_Sbg1"/>
    <property type="match status" value="2"/>
</dbReference>
<comment type="subcellular location">
    <subcellularLocation>
        <location evidence="1">Cytoplasm</location>
        <location evidence="1">Cytoskeleton</location>
        <location evidence="1">Cilium axoneme</location>
    </subcellularLocation>
    <subcellularLocation>
        <location evidence="2">Membrane</location>
        <topology evidence="2">Single-pass type II membrane protein</topology>
    </subcellularLocation>
</comment>
<evidence type="ECO:0000256" key="7">
    <source>
        <dbReference type="ARBA" id="ARBA00023136"/>
    </source>
</evidence>
<keyword evidence="9" id="KW-0961">Cell wall biogenesis/degradation</keyword>
<dbReference type="Pfam" id="PF01593">
    <property type="entry name" value="Amino_oxidase"/>
    <property type="match status" value="1"/>
</dbReference>
<dbReference type="GO" id="GO:0005975">
    <property type="term" value="P:carbohydrate metabolic process"/>
    <property type="evidence" value="ECO:0007669"/>
    <property type="project" value="InterPro"/>
</dbReference>
<dbReference type="InterPro" id="IPR001810">
    <property type="entry name" value="F-box_dom"/>
</dbReference>
<keyword evidence="4" id="KW-0812">Transmembrane</keyword>
<keyword evidence="13" id="KW-0413">Isomerase</keyword>
<sequence length="2161" mass="233762">MPGCRRFFGAAGTALSSTLLLLLLLAAPPRSAAQASCSTQLASVPGATTEWVDADTPPSACTKQLCTADAHETCVGAAPPLTSMQLVFSDEFADAGRSMAVGAGDKRWTAENLWYAGTQDMEVYAAEQVTTAGGAATITMEKEQGWGPTQRDNGTVWNVTKDYKSGFFSSWNKFCFTGGYVEAGLQFPGDDYISGFWPAFWLMGNLARPGYLATTGGFWPYTYDACGGGDAGLSAAGANKPQRLSACPDPPGFDRTKYGMQPGVGRGAPEIDLVEMKVPPSIDEQTGEPIPLGLPRGGRPGQHPNAFNSMTLQSGPLLPNGTTWMDVNNGNSTQGPLGEGMWLPQEAMKPGGSLDGMWTHATYWTGDFAFGMLDDLRALYPEAKAQDMLQNIRPGNVVQDSVSVMATLNSSHFTSYHKFGLDWKPKTYIRWYIDDVLVYEVDQAAVRAQGNGTYDTAERLIPVEAMFIIFNFAMSNSFTAVDLDRLEFPAEYKIDYVRVYQDPAAINVGCSPKAFPTEQWIACNRDSYVITQADQALIPATCQQLPTCRSEVGYELQGGDLYLNSDRPAEVPGVASPQECCKLCQDEPKCGAWTWKPYFNLTCAFKRPTGWTRARMPKEYEGFFSGVVYDAGSSTPRGESSPPSAAQHSTTAAVALTGIASANRQFSQLCRHPELLRDVSAHKFKYKYGRQALPRARALLLWLERHGAHVQRLDLSLGLPDDAAAAEQSELGSLVGRCVAACGGAAGQLQELHLSVRLQDLLRLDWLPALCSLQRLTVDCHSAAFEPAACLPASFTHLDWTVRDMDPEQLALMPNLQSLTIQHAEYLVESMAALTALTYLALVEVGYMPEGATLAALTGLRHLRLDLPADHRSEELDEALSAMQKVTCLSLGTRRGRMPQGVGALANLQRFIFWRDEEVYNGQEEEAVLPHPHSLHRLRSLGIDWRIAAAGVPALAAMPALKELWLRDTPHEVSVPEEQWGAFWAWAAAHPPLRRLFLDSAGTDPPVFAPEPPSQALPSAHPALMATAPAAAPAAALRITQLPDDAVLKVLGRLQLREKLSRVAPVCRRFYQLSCAPELLRDVRFAAHGVQLLPNLRRLYVDSSVELQLSVDVSSVPLQELELACETLSVAPSARLPASLTKFGLWDSGSRKMPQQLARLPNLRRLEITSTNYSSDSMAPLSALTGLSCLKLDDVTEVPPAASLAALTALQRLHVMATEPFPAEQLNAALPALRQLTSLAPCALAVAEAALMAIAPRAAPAAAVHITQLPHDALLQILDHLQLKERLSLLALESHRFRQLCRAPELLRDVSFTAHGNKALPVARALLTWLAQPERRHAAHVQWLEMHLSLGPHGTEVEERGLTALVASCVTACDTAGQLQELVLDLHPIEGPLAPFGWLPPLHSLQELSINCGSELRLTVAATALPALQRLQLSGTPVVFEAAARLPPSIIDLSLSDLEGEEMPLQVATLPNLRRLAIKYVEYSSASMAALSRLTALSYLELDNPASLPPPMALPALQRLCVSDEASVVAEEALDGMLQPLTQLVGLALGAVDVVPPAVGSLAQLQQLCIWRTELPAVALPAPHSLHRLRRLGLEWRVAAASVPALMAMPALQELWLRNAPDKSSARAEHSSSSSSSTDDEYDVVVVGSGIGGLCCAGLLAKYGLKVLVCESHDVAGGAAHAWTVRQPGGGEGLYHFEAGPSLYSDMSGRGREANPLAHVLQALGEPLDLLKYKTWNVLLPEGEFLTEVGAYQFCEVLEEVRGPEAVAEWRQLQEAMRPLASAATMLPPVAFRQDLGVLRSAVLRYLPQLLQGGPAAVQLTGPFSKVLDSAGIRDPFIRNWLDLLSFLLSGLPADGTIAAEVAFMFQQWYKPDCDLEFPRGGSAAMVAALVRGLEKHGGRLLLRSHVEEILVEGGRAAGVRLRNGRRIRAARAVVSNASSFDTLHLLAPGTAPEQWGAAVEATPLNPSFMHLHLGFDATGLEGLELHHISVRDWDLPGGVTAPQNVVLISIASVIDPSLAPPGKHCLHAYTPATEPWELWEGLDRRSEEYTRLKEERSQVLWDAVRKIIPDIDSRVEVSLVGTPLTHARYLRRHRGSYGPAIRAGEALFPWPATPLPGLYCASDSTFPGIGLPAVAASGAITANSIVSTGQHLALLEELGL</sequence>
<evidence type="ECO:0000256" key="6">
    <source>
        <dbReference type="ARBA" id="ARBA00022989"/>
    </source>
</evidence>
<dbReference type="GO" id="GO:0016116">
    <property type="term" value="P:carotenoid metabolic process"/>
    <property type="evidence" value="ECO:0007669"/>
    <property type="project" value="InterPro"/>
</dbReference>
<keyword evidence="6" id="KW-1133">Transmembrane helix</keyword>
<keyword evidence="8" id="KW-0325">Glycoprotein</keyword>
<dbReference type="GO" id="GO:0016491">
    <property type="term" value="F:oxidoreductase activity"/>
    <property type="evidence" value="ECO:0007669"/>
    <property type="project" value="InterPro"/>
</dbReference>
<comment type="similarity">
    <text evidence="3">Belongs to the SKN1/KRE6 family.</text>
</comment>
<dbReference type="PANTHER" id="PTHR46313:SF1">
    <property type="entry name" value="FAD_NAD(P)-BINDING OXIDOREDUCTASE FAMILY PROTEIN"/>
    <property type="match status" value="1"/>
</dbReference>
<dbReference type="Gene3D" id="1.20.1280.50">
    <property type="match status" value="2"/>
</dbReference>
<dbReference type="PANTHER" id="PTHR46313">
    <property type="match status" value="1"/>
</dbReference>
<evidence type="ECO:0000256" key="9">
    <source>
        <dbReference type="ARBA" id="ARBA00023316"/>
    </source>
</evidence>
<name>A0A2P6VNF9_9CHLO</name>
<dbReference type="PROSITE" id="PS50181">
    <property type="entry name" value="FBOX"/>
    <property type="match status" value="2"/>
</dbReference>
<feature type="signal peptide" evidence="10">
    <location>
        <begin position="1"/>
        <end position="33"/>
    </location>
</feature>
<dbReference type="InterPro" id="IPR005629">
    <property type="entry name" value="Skn1/Kre6/Sbg1"/>
</dbReference>
<evidence type="ECO:0000256" key="4">
    <source>
        <dbReference type="ARBA" id="ARBA00022692"/>
    </source>
</evidence>
<dbReference type="SUPFAM" id="SSF51905">
    <property type="entry name" value="FAD/NAD(P)-binding domain"/>
    <property type="match status" value="1"/>
</dbReference>
<dbReference type="InterPro" id="IPR002937">
    <property type="entry name" value="Amino_oxidase"/>
</dbReference>
<dbReference type="SUPFAM" id="SSF52047">
    <property type="entry name" value="RNI-like"/>
    <property type="match status" value="1"/>
</dbReference>
<protein>
    <submittedName>
        <fullName evidence="13">Carotene isomerase</fullName>
    </submittedName>
</protein>
<dbReference type="InterPro" id="IPR036047">
    <property type="entry name" value="F-box-like_dom_sf"/>
</dbReference>
<dbReference type="GO" id="GO:0016020">
    <property type="term" value="C:membrane"/>
    <property type="evidence" value="ECO:0007669"/>
    <property type="project" value="UniProtKB-SubCell"/>
</dbReference>
<dbReference type="InterPro" id="IPR045892">
    <property type="entry name" value="CrtISO-like"/>
</dbReference>
<keyword evidence="7" id="KW-0472">Membrane</keyword>
<evidence type="ECO:0000313" key="14">
    <source>
        <dbReference type="Proteomes" id="UP000239649"/>
    </source>
</evidence>
<dbReference type="SUPFAM" id="SSF81383">
    <property type="entry name" value="F-box domain"/>
    <property type="match status" value="2"/>
</dbReference>
<evidence type="ECO:0000256" key="10">
    <source>
        <dbReference type="SAM" id="SignalP"/>
    </source>
</evidence>
<dbReference type="InterPro" id="IPR036188">
    <property type="entry name" value="FAD/NAD-bd_sf"/>
</dbReference>